<proteinExistence type="predicted"/>
<accession>A0A1S8A7D1</accession>
<organism evidence="2">
    <name type="scientific">Rosellinia necatrix</name>
    <name type="common">White root-rot fungus</name>
    <dbReference type="NCBI Taxonomy" id="77044"/>
    <lineage>
        <taxon>Eukaryota</taxon>
        <taxon>Fungi</taxon>
        <taxon>Dikarya</taxon>
        <taxon>Ascomycota</taxon>
        <taxon>Pezizomycotina</taxon>
        <taxon>Sordariomycetes</taxon>
        <taxon>Xylariomycetidae</taxon>
        <taxon>Xylariales</taxon>
        <taxon>Xylariaceae</taxon>
        <taxon>Rosellinia</taxon>
    </lineage>
</organism>
<feature type="compositionally biased region" description="Polar residues" evidence="1">
    <location>
        <begin position="24"/>
        <end position="35"/>
    </location>
</feature>
<reference evidence="2" key="1">
    <citation type="submission" date="2016-03" db="EMBL/GenBank/DDBJ databases">
        <title>Draft genome sequence of Rosellinia necatrix.</title>
        <authorList>
            <person name="Kanematsu S."/>
        </authorList>
    </citation>
    <scope>NUCLEOTIDE SEQUENCE [LARGE SCALE GENOMIC DNA]</scope>
    <source>
        <strain evidence="2">W97</strain>
    </source>
</reference>
<keyword evidence="3" id="KW-1185">Reference proteome</keyword>
<feature type="compositionally biased region" description="Low complexity" evidence="1">
    <location>
        <begin position="57"/>
        <end position="73"/>
    </location>
</feature>
<feature type="region of interest" description="Disordered" evidence="1">
    <location>
        <begin position="1"/>
        <end position="73"/>
    </location>
</feature>
<evidence type="ECO:0000313" key="2">
    <source>
        <dbReference type="EMBL" id="GAW25892.1"/>
    </source>
</evidence>
<evidence type="ECO:0000313" key="3">
    <source>
        <dbReference type="Proteomes" id="UP000054516"/>
    </source>
</evidence>
<evidence type="ECO:0000256" key="1">
    <source>
        <dbReference type="SAM" id="MobiDB-lite"/>
    </source>
</evidence>
<dbReference type="EMBL" id="DF977460">
    <property type="protein sequence ID" value="GAW25892.1"/>
    <property type="molecule type" value="Genomic_DNA"/>
</dbReference>
<gene>
    <name evidence="2" type="ORF">SAMD00023353_1500850</name>
</gene>
<sequence length="73" mass="7589">MTSIFPERELTSAPFPPPQPAPNGLTQSRSSTLSWPTALKCLTKAHPDSTPSGSAFTSQSNVPSSSSLSSTTP</sequence>
<dbReference type="AlphaFoldDB" id="A0A1S8A7D1"/>
<dbReference type="Proteomes" id="UP000054516">
    <property type="component" value="Unassembled WGS sequence"/>
</dbReference>
<name>A0A1S8A7D1_ROSNE</name>
<protein>
    <submittedName>
        <fullName evidence="2">Uncharacterized protein</fullName>
    </submittedName>
</protein>
<feature type="compositionally biased region" description="Basic and acidic residues" evidence="1">
    <location>
        <begin position="1"/>
        <end position="10"/>
    </location>
</feature>